<dbReference type="InterPro" id="IPR001173">
    <property type="entry name" value="Glyco_trans_2-like"/>
</dbReference>
<keyword evidence="4 6" id="KW-0808">Transferase</keyword>
<evidence type="ECO:0000256" key="2">
    <source>
        <dbReference type="ARBA" id="ARBA00006739"/>
    </source>
</evidence>
<comment type="pathway">
    <text evidence="1">Cell wall biogenesis; cell wall polysaccharide biosynthesis.</text>
</comment>
<evidence type="ECO:0000313" key="6">
    <source>
        <dbReference type="EMBL" id="RAW09972.1"/>
    </source>
</evidence>
<evidence type="ECO:0000256" key="4">
    <source>
        <dbReference type="ARBA" id="ARBA00022679"/>
    </source>
</evidence>
<dbReference type="PANTHER" id="PTHR43179">
    <property type="entry name" value="RHAMNOSYLTRANSFERASE WBBL"/>
    <property type="match status" value="1"/>
</dbReference>
<name>A0A329QFA8_9BACL</name>
<proteinExistence type="inferred from homology"/>
<dbReference type="AlphaFoldDB" id="A0A329QFA8"/>
<reference evidence="6 7" key="1">
    <citation type="submission" date="2018-04" db="EMBL/GenBank/DDBJ databases">
        <title>Paenibacillus taichungensis Genome sequencing and assembly.</title>
        <authorList>
            <person name="Xu J."/>
            <person name="Rensing C."/>
            <person name="Mazhar H.S."/>
        </authorList>
    </citation>
    <scope>NUCLEOTIDE SEQUENCE [LARGE SCALE GENOMIC DNA]</scope>
    <source>
        <strain evidence="6 7">NC1</strain>
    </source>
</reference>
<accession>A0A329QFA8</accession>
<evidence type="ECO:0000256" key="1">
    <source>
        <dbReference type="ARBA" id="ARBA00004776"/>
    </source>
</evidence>
<dbReference type="InterPro" id="IPR029044">
    <property type="entry name" value="Nucleotide-diphossugar_trans"/>
</dbReference>
<dbReference type="PANTHER" id="PTHR43179:SF12">
    <property type="entry name" value="GALACTOFURANOSYLTRANSFERASE GLFT2"/>
    <property type="match status" value="1"/>
</dbReference>
<organism evidence="6 7">
    <name type="scientific">Paenibacillus taichungensis</name>
    <dbReference type="NCBI Taxonomy" id="484184"/>
    <lineage>
        <taxon>Bacteria</taxon>
        <taxon>Bacillati</taxon>
        <taxon>Bacillota</taxon>
        <taxon>Bacilli</taxon>
        <taxon>Bacillales</taxon>
        <taxon>Paenibacillaceae</taxon>
        <taxon>Paenibacillus</taxon>
    </lineage>
</organism>
<dbReference type="EMBL" id="QEVW01000029">
    <property type="protein sequence ID" value="RAW09972.1"/>
    <property type="molecule type" value="Genomic_DNA"/>
</dbReference>
<comment type="similarity">
    <text evidence="2">Belongs to the glycosyltransferase 2 family.</text>
</comment>
<dbReference type="Gene3D" id="3.90.550.10">
    <property type="entry name" value="Spore Coat Polysaccharide Biosynthesis Protein SpsA, Chain A"/>
    <property type="match status" value="1"/>
</dbReference>
<sequence>MQDKKQGMIEQVLEMINTLIEVAVHLKNCASKKDYAQFETIALGIKSVLESIVPTVHMLKEEIPHISGPVSCENLLYSIQNILQLARTRSERLIGKVEFELIPILQDFYYDFYYFTSIFGNKEKEILHYKDEFVKLTANHYIDRSLETGVYKYKVTIAVIAYNKLEYTQQCIQSVLKYTPNYIDYELVLINNGSTDGTSEFFESLSPSKIFTLKENSLNIIAGAINRIFEGEYLLVISNDVIVTEGYLDNLISCIQSDPTIAMVVPTTPNVSNFQTISTQYSTLEEMHLFAKQNNKSDPARWEERTRLVNPLTFYRSDVALSSQGVGGHDKYFVYGEFSDDSLAIRLRHAGYKMILAKDCYCHHFGSVTLKEAQVKDNTLEKSRNLFIERHGIDAWSTGFCYDETFIQSLNIKLTEHVNILGINSGFGSSPLKIKNIYKEAGLKSINLCYWIEDIRYASDLRTFTDQVIVVEENIIDTPTDIAYDYILLESNIEQVMSMPQSLEKIRSMLADDGTLAVCAINDQEVRLLNELEPSNVISGIIGKWYCWSK</sequence>
<dbReference type="SUPFAM" id="SSF53448">
    <property type="entry name" value="Nucleotide-diphospho-sugar transferases"/>
    <property type="match status" value="1"/>
</dbReference>
<feature type="domain" description="Glycosyltransferase 2-like" evidence="5">
    <location>
        <begin position="156"/>
        <end position="285"/>
    </location>
</feature>
<comment type="caution">
    <text evidence="6">The sequence shown here is derived from an EMBL/GenBank/DDBJ whole genome shotgun (WGS) entry which is preliminary data.</text>
</comment>
<dbReference type="Proteomes" id="UP000250642">
    <property type="component" value="Unassembled WGS sequence"/>
</dbReference>
<protein>
    <submittedName>
        <fullName evidence="6">Family 2 glycosyl transferase</fullName>
    </submittedName>
</protein>
<keyword evidence="3" id="KW-0328">Glycosyltransferase</keyword>
<dbReference type="RefSeq" id="WP_113056192.1">
    <property type="nucleotide sequence ID" value="NZ_QEVW01000029.1"/>
</dbReference>
<evidence type="ECO:0000259" key="5">
    <source>
        <dbReference type="Pfam" id="PF00535"/>
    </source>
</evidence>
<gene>
    <name evidence="6" type="ORF">DC345_29665</name>
</gene>
<evidence type="ECO:0000313" key="7">
    <source>
        <dbReference type="Proteomes" id="UP000250642"/>
    </source>
</evidence>
<dbReference type="GO" id="GO:0016757">
    <property type="term" value="F:glycosyltransferase activity"/>
    <property type="evidence" value="ECO:0007669"/>
    <property type="project" value="UniProtKB-KW"/>
</dbReference>
<evidence type="ECO:0000256" key="3">
    <source>
        <dbReference type="ARBA" id="ARBA00022676"/>
    </source>
</evidence>
<dbReference type="Pfam" id="PF00535">
    <property type="entry name" value="Glycos_transf_2"/>
    <property type="match status" value="1"/>
</dbReference>